<organism evidence="3 4">
    <name type="scientific">Terrimicrobium sacchariphilum</name>
    <dbReference type="NCBI Taxonomy" id="690879"/>
    <lineage>
        <taxon>Bacteria</taxon>
        <taxon>Pseudomonadati</taxon>
        <taxon>Verrucomicrobiota</taxon>
        <taxon>Terrimicrobiia</taxon>
        <taxon>Terrimicrobiales</taxon>
        <taxon>Terrimicrobiaceae</taxon>
        <taxon>Terrimicrobium</taxon>
    </lineage>
</organism>
<dbReference type="RefSeq" id="WP_075077536.1">
    <property type="nucleotide sequence ID" value="NZ_BDCO01000002.1"/>
</dbReference>
<keyword evidence="1" id="KW-0472">Membrane</keyword>
<evidence type="ECO:0000313" key="3">
    <source>
        <dbReference type="EMBL" id="GAT31644.1"/>
    </source>
</evidence>
<feature type="signal peptide" evidence="2">
    <location>
        <begin position="1"/>
        <end position="20"/>
    </location>
</feature>
<feature type="transmembrane region" description="Helical" evidence="1">
    <location>
        <begin position="321"/>
        <end position="342"/>
    </location>
</feature>
<dbReference type="Proteomes" id="UP000076023">
    <property type="component" value="Unassembled WGS sequence"/>
</dbReference>
<sequence length="559" mass="60710">MMRRLAGLLLALSTLASATAQERFTGIEFEKGSGIAMKVTSHYDDIPPAGMLPVRVEITNHSAASRRWDVLVMQSTPVQGASSRLLASVEVPARSERSFELLAPLLTQGESYRYSTVSVSISGYGVRNPIASINANSSGRPSAYTGVSKTLYADIWEHVRDRLQKKSLNLNGSSLDLLWLPDDWRGLTGFDKIVLSTDDWLALAAEQRSALSNWLIQGGELYLVGDPATSGLPALGRNGVGQVIYWPASGDLVALLSDVIEKGFTLPSPLADYSWSWKLVELVGRPLPPYIALIVFIILFAVIVGPVNFLVFAPAGNRHRLFWTTPLISLGASILLMLLIILSEGLGGHGKYVMATMSLPSRNQTVTWQEQVSRTGVLVSQAFPAIPGTTLSSLPLSETSLRGRGQRGKTFSLSGTTWSGDWFQSRRTQAQLIKAIMPSRERVEIRGDEQAPQALSTFSQPLNNFFYFDPRGGIWFAAQIQPGKPANLALSSMQKFAAWKKINSMEAAGGVIKEAIKAFDADPPGDKFFATADSAPLPTLDSLKWTQAGGVVFGEVLRP</sequence>
<proteinExistence type="predicted"/>
<dbReference type="OrthoDB" id="176055at2"/>
<keyword evidence="2" id="KW-0732">Signal</keyword>
<name>A0A146G3M4_TERSA</name>
<dbReference type="AlphaFoldDB" id="A0A146G3M4"/>
<feature type="transmembrane region" description="Helical" evidence="1">
    <location>
        <begin position="290"/>
        <end position="312"/>
    </location>
</feature>
<keyword evidence="1" id="KW-0812">Transmembrane</keyword>
<protein>
    <submittedName>
        <fullName evidence="3">Uncharacterized protein</fullName>
    </submittedName>
</protein>
<evidence type="ECO:0000256" key="1">
    <source>
        <dbReference type="SAM" id="Phobius"/>
    </source>
</evidence>
<dbReference type="InParanoid" id="A0A146G3M4"/>
<dbReference type="STRING" id="690879.TSACC_238"/>
<keyword evidence="1" id="KW-1133">Transmembrane helix</keyword>
<accession>A0A146G3M4</accession>
<feature type="chain" id="PRO_5007524590" evidence="2">
    <location>
        <begin position="21"/>
        <end position="559"/>
    </location>
</feature>
<comment type="caution">
    <text evidence="3">The sequence shown here is derived from an EMBL/GenBank/DDBJ whole genome shotgun (WGS) entry which is preliminary data.</text>
</comment>
<gene>
    <name evidence="3" type="ORF">TSACC_238</name>
</gene>
<evidence type="ECO:0000256" key="2">
    <source>
        <dbReference type="SAM" id="SignalP"/>
    </source>
</evidence>
<keyword evidence="4" id="KW-1185">Reference proteome</keyword>
<reference evidence="4" key="1">
    <citation type="journal article" date="2017" name="Genome Announc.">
        <title>Draft Genome Sequence of Terrimicrobium sacchariphilum NM-5T, a Facultative Anaerobic Soil Bacterium of the Class Spartobacteria.</title>
        <authorList>
            <person name="Qiu Y.L."/>
            <person name="Tourlousse D.M."/>
            <person name="Matsuura N."/>
            <person name="Ohashi A."/>
            <person name="Sekiguchi Y."/>
        </authorList>
    </citation>
    <scope>NUCLEOTIDE SEQUENCE [LARGE SCALE GENOMIC DNA]</scope>
    <source>
        <strain evidence="4">NM-5</strain>
    </source>
</reference>
<evidence type="ECO:0000313" key="4">
    <source>
        <dbReference type="Proteomes" id="UP000076023"/>
    </source>
</evidence>
<dbReference type="EMBL" id="BDCO01000002">
    <property type="protein sequence ID" value="GAT31644.1"/>
    <property type="molecule type" value="Genomic_DNA"/>
</dbReference>